<organism evidence="2 4">
    <name type="scientific">Rotaria sordida</name>
    <dbReference type="NCBI Taxonomy" id="392033"/>
    <lineage>
        <taxon>Eukaryota</taxon>
        <taxon>Metazoa</taxon>
        <taxon>Spiralia</taxon>
        <taxon>Gnathifera</taxon>
        <taxon>Rotifera</taxon>
        <taxon>Eurotatoria</taxon>
        <taxon>Bdelloidea</taxon>
        <taxon>Philodinida</taxon>
        <taxon>Philodinidae</taxon>
        <taxon>Rotaria</taxon>
    </lineage>
</organism>
<evidence type="ECO:0000313" key="3">
    <source>
        <dbReference type="EMBL" id="CAF3981478.1"/>
    </source>
</evidence>
<protein>
    <submittedName>
        <fullName evidence="2">Uncharacterized protein</fullName>
    </submittedName>
</protein>
<name>A0A819KGW1_9BILA</name>
<feature type="region of interest" description="Disordered" evidence="1">
    <location>
        <begin position="80"/>
        <end position="103"/>
    </location>
</feature>
<dbReference type="GO" id="GO:0045296">
    <property type="term" value="F:cadherin binding"/>
    <property type="evidence" value="ECO:0007669"/>
    <property type="project" value="InterPro"/>
</dbReference>
<gene>
    <name evidence="3" type="ORF">FNK824_LOCUS24888</name>
    <name evidence="2" type="ORF">OTI717_LOCUS26272</name>
</gene>
<dbReference type="Gene3D" id="1.25.10.10">
    <property type="entry name" value="Leucine-rich Repeat Variant"/>
    <property type="match status" value="1"/>
</dbReference>
<comment type="caution">
    <text evidence="2">The sequence shown here is derived from an EMBL/GenBank/DDBJ whole genome shotgun (WGS) entry which is preliminary data.</text>
</comment>
<evidence type="ECO:0000256" key="1">
    <source>
        <dbReference type="SAM" id="MobiDB-lite"/>
    </source>
</evidence>
<reference evidence="2" key="1">
    <citation type="submission" date="2021-02" db="EMBL/GenBank/DDBJ databases">
        <authorList>
            <person name="Nowell W R."/>
        </authorList>
    </citation>
    <scope>NUCLEOTIDE SEQUENCE</scope>
</reference>
<feature type="compositionally biased region" description="Low complexity" evidence="1">
    <location>
        <begin position="14"/>
        <end position="23"/>
    </location>
</feature>
<dbReference type="AlphaFoldDB" id="A0A819KGW1"/>
<dbReference type="EMBL" id="CAJOAX010005464">
    <property type="protein sequence ID" value="CAF3948874.1"/>
    <property type="molecule type" value="Genomic_DNA"/>
</dbReference>
<feature type="compositionally biased region" description="Polar residues" evidence="1">
    <location>
        <begin position="80"/>
        <end position="100"/>
    </location>
</feature>
<dbReference type="PANTHER" id="PTHR45976">
    <property type="entry name" value="ARMADILLO SEGMENT POLARITY PROTEIN"/>
    <property type="match status" value="1"/>
</dbReference>
<proteinExistence type="predicted"/>
<dbReference type="Proteomes" id="UP000663874">
    <property type="component" value="Unassembled WGS sequence"/>
</dbReference>
<dbReference type="EMBL" id="CAJOBE010005675">
    <property type="protein sequence ID" value="CAF3981478.1"/>
    <property type="molecule type" value="Genomic_DNA"/>
</dbReference>
<dbReference type="InterPro" id="IPR016024">
    <property type="entry name" value="ARM-type_fold"/>
</dbReference>
<dbReference type="GO" id="GO:0007155">
    <property type="term" value="P:cell adhesion"/>
    <property type="evidence" value="ECO:0007669"/>
    <property type="project" value="InterPro"/>
</dbReference>
<dbReference type="Proteomes" id="UP000663823">
    <property type="component" value="Unassembled WGS sequence"/>
</dbReference>
<evidence type="ECO:0000313" key="2">
    <source>
        <dbReference type="EMBL" id="CAF3948874.1"/>
    </source>
</evidence>
<accession>A0A819KGW1</accession>
<dbReference type="SUPFAM" id="SSF48371">
    <property type="entry name" value="ARM repeat"/>
    <property type="match status" value="1"/>
</dbReference>
<feature type="region of interest" description="Disordered" evidence="1">
    <location>
        <begin position="1"/>
        <end position="31"/>
    </location>
</feature>
<sequence length="458" mass="51230">MDYPTSNRVPPPSMHHQIPSHPSHQMHHPQHPLLSNQLQPINSETHTSMWLDDPYAVSNTSISQRDSGFNSRAASLRSIESTVTSTTGPIHHGSTTTSGYEQIPPPPSLPPDHENIHPQYTEMQPAPVLQSRPDPSQVIPDLLNLLMEEDSVIVREAIQLTYMLVKDGGEGRSEVIRNRDLIQTLLESFSKDVGDGKITCLLASLFHAISQQQEGLRVILDCGGIPRLIQILDSPDNTVNFVVTILHNFLIVLQEQSANEIDRYNGTQSFINLLHSSNDKLLTLVSDCLLKMSIYNLNSKLFIQNSKECVQCLLYIFDTTKYDKLLLTISKLFPIISSGNEIIKRIFLQLNALSIFEKQIRLTKSIRIRHNCLIALRNISDQATRMREVDSLIQQLAGILLTDDHQSILCSLGILSNLTADNKINKSLLVKLNGVQTLMQKLMMNADGNDDLIEAAVS</sequence>
<dbReference type="InterPro" id="IPR011989">
    <property type="entry name" value="ARM-like"/>
</dbReference>
<evidence type="ECO:0000313" key="4">
    <source>
        <dbReference type="Proteomes" id="UP000663823"/>
    </source>
</evidence>
<dbReference type="InterPro" id="IPR000225">
    <property type="entry name" value="Armadillo"/>
</dbReference>
<dbReference type="SMART" id="SM00185">
    <property type="entry name" value="ARM"/>
    <property type="match status" value="2"/>
</dbReference>
<dbReference type="InterPro" id="IPR013284">
    <property type="entry name" value="Beta-catenin"/>
</dbReference>